<proteinExistence type="predicted"/>
<evidence type="ECO:0000256" key="1">
    <source>
        <dbReference type="SAM" id="SignalP"/>
    </source>
</evidence>
<name>A0AAE9MLK9_9FLAO</name>
<dbReference type="RefSeq" id="WP_125064368.1">
    <property type="nucleotide sequence ID" value="NZ_CP032544.1"/>
</dbReference>
<gene>
    <name evidence="2" type="ORF">HER15_02550</name>
</gene>
<protein>
    <submittedName>
        <fullName evidence="2">Uncharacterized protein</fullName>
    </submittedName>
</protein>
<reference evidence="2" key="1">
    <citation type="submission" date="2020-04" db="EMBL/GenBank/DDBJ databases">
        <title>Tenacibaculum mesophilum bac2.</title>
        <authorList>
            <person name="Li M."/>
        </authorList>
    </citation>
    <scope>NUCLEOTIDE SEQUENCE</scope>
    <source>
        <strain evidence="2">Bac2</strain>
    </source>
</reference>
<sequence length="182" mass="21045">MKKIIMGLLLTGSITSLNAQTEVIKTTEVKKAKKINEKGLIYDTKVKVVTKKEKQTKFNPNQKNKLNQDVVESPITVDKTIMVDNDSDIFYDSKAKVKYFKYKGNKYDFLIDQNNLLITYKLNNEDITSARAIKSINNNFYVVEGKDFNGVGYFNKYGDFIIEYKNQESNNLEQAIFETFKM</sequence>
<accession>A0AAE9MLK9</accession>
<evidence type="ECO:0000313" key="2">
    <source>
        <dbReference type="EMBL" id="UTD14417.1"/>
    </source>
</evidence>
<dbReference type="AlphaFoldDB" id="A0AAE9MLK9"/>
<organism evidence="2 3">
    <name type="scientific">Tenacibaculum mesophilum</name>
    <dbReference type="NCBI Taxonomy" id="104268"/>
    <lineage>
        <taxon>Bacteria</taxon>
        <taxon>Pseudomonadati</taxon>
        <taxon>Bacteroidota</taxon>
        <taxon>Flavobacteriia</taxon>
        <taxon>Flavobacteriales</taxon>
        <taxon>Flavobacteriaceae</taxon>
        <taxon>Tenacibaculum</taxon>
    </lineage>
</organism>
<keyword evidence="1" id="KW-0732">Signal</keyword>
<feature type="chain" id="PRO_5042089854" evidence="1">
    <location>
        <begin position="20"/>
        <end position="182"/>
    </location>
</feature>
<evidence type="ECO:0000313" key="3">
    <source>
        <dbReference type="Proteomes" id="UP001056837"/>
    </source>
</evidence>
<dbReference type="Proteomes" id="UP001056837">
    <property type="component" value="Chromosome"/>
</dbReference>
<feature type="signal peptide" evidence="1">
    <location>
        <begin position="1"/>
        <end position="19"/>
    </location>
</feature>
<dbReference type="EMBL" id="CP050861">
    <property type="protein sequence ID" value="UTD14417.1"/>
    <property type="molecule type" value="Genomic_DNA"/>
</dbReference>